<proteinExistence type="predicted"/>
<gene>
    <name evidence="1" type="ORF">LCGC14_1050790</name>
</gene>
<accession>A0A0F9NAR6</accession>
<dbReference type="EMBL" id="LAZR01004391">
    <property type="protein sequence ID" value="KKN09032.1"/>
    <property type="molecule type" value="Genomic_DNA"/>
</dbReference>
<reference evidence="1" key="1">
    <citation type="journal article" date="2015" name="Nature">
        <title>Complex archaea that bridge the gap between prokaryotes and eukaryotes.</title>
        <authorList>
            <person name="Spang A."/>
            <person name="Saw J.H."/>
            <person name="Jorgensen S.L."/>
            <person name="Zaremba-Niedzwiedzka K."/>
            <person name="Martijn J."/>
            <person name="Lind A.E."/>
            <person name="van Eijk R."/>
            <person name="Schleper C."/>
            <person name="Guy L."/>
            <person name="Ettema T.J."/>
        </authorList>
    </citation>
    <scope>NUCLEOTIDE SEQUENCE</scope>
</reference>
<organism evidence="1">
    <name type="scientific">marine sediment metagenome</name>
    <dbReference type="NCBI Taxonomy" id="412755"/>
    <lineage>
        <taxon>unclassified sequences</taxon>
        <taxon>metagenomes</taxon>
        <taxon>ecological metagenomes</taxon>
    </lineage>
</organism>
<protein>
    <submittedName>
        <fullName evidence="1">Uncharacterized protein</fullName>
    </submittedName>
</protein>
<name>A0A0F9NAR6_9ZZZZ</name>
<dbReference type="AlphaFoldDB" id="A0A0F9NAR6"/>
<comment type="caution">
    <text evidence="1">The sequence shown here is derived from an EMBL/GenBank/DDBJ whole genome shotgun (WGS) entry which is preliminary data.</text>
</comment>
<evidence type="ECO:0000313" key="1">
    <source>
        <dbReference type="EMBL" id="KKN09032.1"/>
    </source>
</evidence>
<sequence length="71" mass="8278">MKCNKCEFWATDDECPANFGDCSCPIFEENARCTPQPGTLFVYNDYEDYKAYFRTHKDFGCVGFQKVRINV</sequence>